<name>U7UM54_9FIRM</name>
<protein>
    <recommendedName>
        <fullName evidence="3">Membrane biogenesis protein AsmA</fullName>
    </recommendedName>
</protein>
<accession>U7UM54</accession>
<comment type="caution">
    <text evidence="1">The sequence shown here is derived from an EMBL/GenBank/DDBJ whole genome shotgun (WGS) entry which is preliminary data.</text>
</comment>
<keyword evidence="2" id="KW-1185">Reference proteome</keyword>
<reference evidence="1 2" key="1">
    <citation type="submission" date="2013-09" db="EMBL/GenBank/DDBJ databases">
        <authorList>
            <person name="Durkin A.S."/>
            <person name="Haft D.R."/>
            <person name="McCorrison J."/>
            <person name="Torralba M."/>
            <person name="Gillis M."/>
            <person name="Haft D.H."/>
            <person name="Methe B."/>
            <person name="Sutton G."/>
            <person name="Nelson K.E."/>
        </authorList>
    </citation>
    <scope>NUCLEOTIDE SEQUENCE [LARGE SCALE GENOMIC DNA]</scope>
    <source>
        <strain evidence="1 2">BV3C16-1</strain>
    </source>
</reference>
<dbReference type="OrthoDB" id="1660997at2"/>
<organism evidence="1 2">
    <name type="scientific">Megasphaera vaginalis</name>
    <name type="common">ex Srinivasan et al. 2021</name>
    <dbReference type="NCBI Taxonomy" id="1111454"/>
    <lineage>
        <taxon>Bacteria</taxon>
        <taxon>Bacillati</taxon>
        <taxon>Bacillota</taxon>
        <taxon>Negativicutes</taxon>
        <taxon>Veillonellales</taxon>
        <taxon>Veillonellaceae</taxon>
        <taxon>Megasphaera</taxon>
    </lineage>
</organism>
<dbReference type="EMBL" id="AWXA01000024">
    <property type="protein sequence ID" value="ERT60410.1"/>
    <property type="molecule type" value="Genomic_DNA"/>
</dbReference>
<evidence type="ECO:0008006" key="3">
    <source>
        <dbReference type="Google" id="ProtNLM"/>
    </source>
</evidence>
<dbReference type="PATRIC" id="fig|1111454.3.peg.911"/>
<sequence length="512" mass="56937">MKTNLHHYYQLHKKWFYALLAVTVLTAAVILLLAIAASHAAAFIFNKEMAKQTMLRGTVTVNTISADITGEVEFTDLLWTDSEGRTIAAVPTGSFRVNPWDIISHSIKSTTLREVTLNDAVLAVYFDNDMHLDVIASETAKQDRQESKTWEDRIRNLNWNGNKIKLTMTLNNCRLESYHRNQHYILPALNTTLHLDTDKRLDLDISAGPFGGTAVGDGAAIKGVIDLQSQIPILNLSISLLGIDPSSLGFGSAIHDKMTLTFRANGPITAPYATGHLRMDKLELPALSFTDVKGNVVYHNSRLDFSDVTANVYTGKLQAYGDYNIETRAYHIYGNGTGLDSRPALKTMQFYCLVDLDIAMECDGDPRHLTTFGSFHSGKGYYFPIHFNYLKGRFSNRDKTLDFYDVIISTHVGDVKTDALHIIDGNVQIGTVELFFPGGTSLTLTAEPDYAENITAIQENIDTTKNNIDNLKNYTTQTAPVYQSLSKNLANIKESWKSMENSLDNLTKAANT</sequence>
<dbReference type="AlphaFoldDB" id="U7UM54"/>
<dbReference type="STRING" id="1111454.HMPREF1250_0305"/>
<evidence type="ECO:0000313" key="1">
    <source>
        <dbReference type="EMBL" id="ERT60410.1"/>
    </source>
</evidence>
<proteinExistence type="predicted"/>
<dbReference type="Proteomes" id="UP000017090">
    <property type="component" value="Unassembled WGS sequence"/>
</dbReference>
<dbReference type="RefSeq" id="WP_023053412.1">
    <property type="nucleotide sequence ID" value="NZ_AWXA01000024.1"/>
</dbReference>
<dbReference type="eggNOG" id="COG2982">
    <property type="taxonomic scope" value="Bacteria"/>
</dbReference>
<evidence type="ECO:0000313" key="2">
    <source>
        <dbReference type="Proteomes" id="UP000017090"/>
    </source>
</evidence>
<gene>
    <name evidence="1" type="ORF">HMPREF1250_0305</name>
</gene>